<dbReference type="EMBL" id="BLIR01000003">
    <property type="protein sequence ID" value="GFE40959.1"/>
    <property type="molecule type" value="Genomic_DNA"/>
</dbReference>
<dbReference type="RefSeq" id="WP_246241722.1">
    <property type="nucleotide sequence ID" value="NZ_BLIR01000003.1"/>
</dbReference>
<feature type="compositionally biased region" description="Basic and acidic residues" evidence="1">
    <location>
        <begin position="425"/>
        <end position="442"/>
    </location>
</feature>
<evidence type="ECO:0000256" key="2">
    <source>
        <dbReference type="SAM" id="Phobius"/>
    </source>
</evidence>
<reference evidence="3 4" key="1">
    <citation type="submission" date="2019-12" db="EMBL/GenBank/DDBJ databases">
        <title>Whole genome shotgun sequence of Streptomyces tubercidicus NBRC 13090.</title>
        <authorList>
            <person name="Ichikawa N."/>
            <person name="Kimura A."/>
            <person name="Kitahashi Y."/>
            <person name="Komaki H."/>
            <person name="Tamura T."/>
        </authorList>
    </citation>
    <scope>NUCLEOTIDE SEQUENCE [LARGE SCALE GENOMIC DNA]</scope>
    <source>
        <strain evidence="3 4">NBRC 13090</strain>
    </source>
</reference>
<feature type="compositionally biased region" description="Pro residues" evidence="1">
    <location>
        <begin position="144"/>
        <end position="186"/>
    </location>
</feature>
<evidence type="ECO:0000313" key="3">
    <source>
        <dbReference type="EMBL" id="GFE40959.1"/>
    </source>
</evidence>
<protein>
    <submittedName>
        <fullName evidence="3">Uncharacterized protein</fullName>
    </submittedName>
</protein>
<keyword evidence="2" id="KW-1133">Transmembrane helix</keyword>
<feature type="compositionally biased region" description="Pro residues" evidence="1">
    <location>
        <begin position="100"/>
        <end position="109"/>
    </location>
</feature>
<feature type="compositionally biased region" description="Low complexity" evidence="1">
    <location>
        <begin position="187"/>
        <end position="201"/>
    </location>
</feature>
<keyword evidence="2" id="KW-0472">Membrane</keyword>
<dbReference type="AlphaFoldDB" id="A0A640UYL0"/>
<evidence type="ECO:0000256" key="1">
    <source>
        <dbReference type="SAM" id="MobiDB-lite"/>
    </source>
</evidence>
<dbReference type="Proteomes" id="UP000431826">
    <property type="component" value="Unassembled WGS sequence"/>
</dbReference>
<gene>
    <name evidence="3" type="ORF">Stube_56320</name>
</gene>
<keyword evidence="2" id="KW-0812">Transmembrane</keyword>
<feature type="compositionally biased region" description="Polar residues" evidence="1">
    <location>
        <begin position="445"/>
        <end position="455"/>
    </location>
</feature>
<feature type="compositionally biased region" description="Pro residues" evidence="1">
    <location>
        <begin position="14"/>
        <end position="35"/>
    </location>
</feature>
<feature type="region of interest" description="Disordered" evidence="1">
    <location>
        <begin position="404"/>
        <end position="455"/>
    </location>
</feature>
<proteinExistence type="predicted"/>
<name>A0A640UYL0_9ACTN</name>
<evidence type="ECO:0000313" key="4">
    <source>
        <dbReference type="Proteomes" id="UP000431826"/>
    </source>
</evidence>
<keyword evidence="4" id="KW-1185">Reference proteome</keyword>
<accession>A0A640UYL0</accession>
<sequence>MSTDAEFADARHIPPIPPQPPRRPAPAGAPTPMPEPDGDPQTAVLRRVPADPSVPAPGAPAAPAAPAAHPVPPRPTVPPPAAGAQPPARPDRAPAAPAGPATPPPPPTGRPTTFRDTAAFHLANSHGLWSDTRARGAGSGTDAPPAPRNPAPAGPPAAPGSEPPAPPAGFPPQPSWPTTTPPPPGVAPTVGAPGRRPSALRPSPRLLGAAACLVLGIGLIGGAAAGGWFTDEADAAPPTAEATFAKGREVWHNTPVDRLFPRTVTGLAAGPGGADRTWTRIAVSPDSGCGHAYDPKLATALTRAGCVRLLRATYADATRSGVITVGAQITKADRPGMMALNTRFSTKDLGTRTDHLPLPYAAKGTPAEDFGRAQRASWTVRILTDIPVVVYAVSGFADGRTVTEPQPAEAAVRPGATTAPAESGLGHDAKGLADRVGTDFRKAAGSSTQTTEAPS</sequence>
<feature type="transmembrane region" description="Helical" evidence="2">
    <location>
        <begin position="206"/>
        <end position="229"/>
    </location>
</feature>
<organism evidence="3 4">
    <name type="scientific">Streptomyces tubercidicus</name>
    <dbReference type="NCBI Taxonomy" id="47759"/>
    <lineage>
        <taxon>Bacteria</taxon>
        <taxon>Bacillati</taxon>
        <taxon>Actinomycetota</taxon>
        <taxon>Actinomycetes</taxon>
        <taxon>Kitasatosporales</taxon>
        <taxon>Streptomycetaceae</taxon>
        <taxon>Streptomyces</taxon>
    </lineage>
</organism>
<comment type="caution">
    <text evidence="3">The sequence shown here is derived from an EMBL/GenBank/DDBJ whole genome shotgun (WGS) entry which is preliminary data.</text>
</comment>
<dbReference type="GeneID" id="96286693"/>
<feature type="compositionally biased region" description="Pro residues" evidence="1">
    <location>
        <begin position="69"/>
        <end position="81"/>
    </location>
</feature>
<feature type="region of interest" description="Disordered" evidence="1">
    <location>
        <begin position="1"/>
        <end position="201"/>
    </location>
</feature>